<dbReference type="Pfam" id="PF04134">
    <property type="entry name" value="DCC1-like"/>
    <property type="match status" value="1"/>
</dbReference>
<dbReference type="PANTHER" id="PTHR34290:SF2">
    <property type="entry name" value="OS04G0668800 PROTEIN"/>
    <property type="match status" value="1"/>
</dbReference>
<keyword evidence="2" id="KW-1185">Reference proteome</keyword>
<dbReference type="GO" id="GO:0015035">
    <property type="term" value="F:protein-disulfide reductase activity"/>
    <property type="evidence" value="ECO:0007669"/>
    <property type="project" value="InterPro"/>
</dbReference>
<evidence type="ECO:0000313" key="1">
    <source>
        <dbReference type="EMBL" id="KAG9337503.1"/>
    </source>
</evidence>
<dbReference type="OrthoDB" id="441708at2759"/>
<protein>
    <recommendedName>
        <fullName evidence="3">DUF393 domain-containing protein</fullName>
    </recommendedName>
</protein>
<reference evidence="1" key="1">
    <citation type="thesis" date="2021" institute="BYU ScholarsArchive" country="Provo, UT, USA">
        <title>Applications of and Algorithms for Genome Assembly and Genomic Analyses with an Emphasis on Marine Teleosts.</title>
        <authorList>
            <person name="Pickett B.D."/>
        </authorList>
    </citation>
    <scope>NUCLEOTIDE SEQUENCE</scope>
    <source>
        <strain evidence="1">HI-2016</strain>
    </source>
</reference>
<comment type="caution">
    <text evidence="1">The sequence shown here is derived from an EMBL/GenBank/DDBJ whole genome shotgun (WGS) entry which is preliminary data.</text>
</comment>
<sequence length="352" mass="39478">MLPSAFAIVSTALKRRMLTSFALKRLYCSHGPGSSDSASGVRVLYDGECPICVKEIRFLQYLQKNRPGKVHFVDISVPGYDGTKYGGIDYDMAMEEMHVHRGVPAFTVMYTAVGLGWLGNFMSWPLVRPVMDKAYSVFARNRLKWTGRDPCVTGRWGEDKVPHVQISEFPNERFVPIEIISVKRLAPLSQDHMRSFYRTSQTPFSEAFGQAALSVHPELNQATLRVVGPADGVPVTLLMRHSRERDVGLVQARLVLTSLQDQIQTVAVPVVNCAHGEEGLLPDAEFREEAQANGRRVDVFFDGDLYKGVVASEFFLSGRQRQRQRRQRRQRTSLGELAFITLPAPGCYGNRA</sequence>
<evidence type="ECO:0000313" key="2">
    <source>
        <dbReference type="Proteomes" id="UP000824540"/>
    </source>
</evidence>
<organism evidence="1 2">
    <name type="scientific">Albula glossodonta</name>
    <name type="common">roundjaw bonefish</name>
    <dbReference type="NCBI Taxonomy" id="121402"/>
    <lineage>
        <taxon>Eukaryota</taxon>
        <taxon>Metazoa</taxon>
        <taxon>Chordata</taxon>
        <taxon>Craniata</taxon>
        <taxon>Vertebrata</taxon>
        <taxon>Euteleostomi</taxon>
        <taxon>Actinopterygii</taxon>
        <taxon>Neopterygii</taxon>
        <taxon>Teleostei</taxon>
        <taxon>Albuliformes</taxon>
        <taxon>Albulidae</taxon>
        <taxon>Albula</taxon>
    </lineage>
</organism>
<dbReference type="PANTHER" id="PTHR34290">
    <property type="entry name" value="SI:CH73-390P7.2"/>
    <property type="match status" value="1"/>
</dbReference>
<accession>A0A8T2NAM4</accession>
<gene>
    <name evidence="1" type="ORF">JZ751_028694</name>
</gene>
<dbReference type="AlphaFoldDB" id="A0A8T2NAM4"/>
<evidence type="ECO:0008006" key="3">
    <source>
        <dbReference type="Google" id="ProtNLM"/>
    </source>
</evidence>
<dbReference type="InterPro" id="IPR044691">
    <property type="entry name" value="DCC1_Trx"/>
</dbReference>
<proteinExistence type="predicted"/>
<dbReference type="InterPro" id="IPR007263">
    <property type="entry name" value="DCC1-like"/>
</dbReference>
<feature type="non-terminal residue" evidence="1">
    <location>
        <position position="352"/>
    </location>
</feature>
<name>A0A8T2NAM4_9TELE</name>
<dbReference type="EMBL" id="JAFBMS010000087">
    <property type="protein sequence ID" value="KAG9337503.1"/>
    <property type="molecule type" value="Genomic_DNA"/>
</dbReference>
<dbReference type="Proteomes" id="UP000824540">
    <property type="component" value="Unassembled WGS sequence"/>
</dbReference>